<feature type="compositionally biased region" description="Pro residues" evidence="5">
    <location>
        <begin position="54"/>
        <end position="66"/>
    </location>
</feature>
<dbReference type="InterPro" id="IPR049627">
    <property type="entry name" value="SLX8"/>
</dbReference>
<evidence type="ECO:0000313" key="7">
    <source>
        <dbReference type="EMBL" id="KAF0716383.1"/>
    </source>
</evidence>
<dbReference type="InterPro" id="IPR013083">
    <property type="entry name" value="Znf_RING/FYVE/PHD"/>
</dbReference>
<dbReference type="InterPro" id="IPR017907">
    <property type="entry name" value="Znf_RING_CS"/>
</dbReference>
<dbReference type="InterPro" id="IPR001841">
    <property type="entry name" value="Znf_RING"/>
</dbReference>
<dbReference type="Gene3D" id="3.30.40.10">
    <property type="entry name" value="Zinc/RING finger domain, C3HC4 (zinc finger)"/>
    <property type="match status" value="1"/>
</dbReference>
<dbReference type="GO" id="GO:0061630">
    <property type="term" value="F:ubiquitin protein ligase activity"/>
    <property type="evidence" value="ECO:0007669"/>
    <property type="project" value="InterPro"/>
</dbReference>
<evidence type="ECO:0000313" key="8">
    <source>
        <dbReference type="Proteomes" id="UP000469452"/>
    </source>
</evidence>
<dbReference type="GO" id="GO:0140082">
    <property type="term" value="F:SUMO-ubiquitin ligase activity"/>
    <property type="evidence" value="ECO:0007669"/>
    <property type="project" value="TreeGrafter"/>
</dbReference>
<feature type="domain" description="RING-type" evidence="6">
    <location>
        <begin position="164"/>
        <end position="202"/>
    </location>
</feature>
<dbReference type="SMART" id="SM00184">
    <property type="entry name" value="RING"/>
    <property type="match status" value="1"/>
</dbReference>
<organism evidence="7 8">
    <name type="scientific">Aphanomyces astaci</name>
    <name type="common">Crayfish plague agent</name>
    <dbReference type="NCBI Taxonomy" id="112090"/>
    <lineage>
        <taxon>Eukaryota</taxon>
        <taxon>Sar</taxon>
        <taxon>Stramenopiles</taxon>
        <taxon>Oomycota</taxon>
        <taxon>Saprolegniomycetes</taxon>
        <taxon>Saprolegniales</taxon>
        <taxon>Verrucalvaceae</taxon>
        <taxon>Aphanomyces</taxon>
    </lineage>
</organism>
<dbReference type="PANTHER" id="PTHR47094">
    <property type="entry name" value="ELFLESS, ISOFORM B"/>
    <property type="match status" value="1"/>
</dbReference>
<sequence>MQGAVDFDDVGPMELNVSNYFHGVELNSFLDTLLGEDGEQEHADVDRIDQGARSPPPQPPLPPHDAMPPEALVIDLTSDDANEDDIALVVVDAHHHPIAGSKNRTTTAPPPRKLMCKKRKLALQTQQKARHIRYDPEHMRSAECTQVCLDNQAAMEMYRQATTCAICLDTLQDLTSTPCGHIFCRQCLVHALEASKKCPMCQKPTQLHEIHALYL</sequence>
<dbReference type="PROSITE" id="PS00518">
    <property type="entry name" value="ZF_RING_1"/>
    <property type="match status" value="1"/>
</dbReference>
<reference evidence="7 8" key="1">
    <citation type="submission" date="2019-06" db="EMBL/GenBank/DDBJ databases">
        <title>Genomics analysis of Aphanomyces spp. identifies a new class of oomycete effector associated with host adaptation.</title>
        <authorList>
            <person name="Gaulin E."/>
        </authorList>
    </citation>
    <scope>NUCLEOTIDE SEQUENCE [LARGE SCALE GENOMIC DNA]</scope>
    <source>
        <strain evidence="7 8">E</strain>
    </source>
</reference>
<accession>A0A6A4ZSD6</accession>
<dbReference type="GO" id="GO:0008270">
    <property type="term" value="F:zinc ion binding"/>
    <property type="evidence" value="ECO:0007669"/>
    <property type="project" value="UniProtKB-KW"/>
</dbReference>
<evidence type="ECO:0000256" key="4">
    <source>
        <dbReference type="PROSITE-ProRule" id="PRU00175"/>
    </source>
</evidence>
<feature type="region of interest" description="Disordered" evidence="5">
    <location>
        <begin position="48"/>
        <end position="69"/>
    </location>
</feature>
<dbReference type="GO" id="GO:0032183">
    <property type="term" value="F:SUMO binding"/>
    <property type="evidence" value="ECO:0007669"/>
    <property type="project" value="TreeGrafter"/>
</dbReference>
<dbReference type="EMBL" id="VJMI01016849">
    <property type="protein sequence ID" value="KAF0716383.1"/>
    <property type="molecule type" value="Genomic_DNA"/>
</dbReference>
<dbReference type="AlphaFoldDB" id="A0A6A4ZSD6"/>
<comment type="caution">
    <text evidence="7">The sequence shown here is derived from an EMBL/GenBank/DDBJ whole genome shotgun (WGS) entry which is preliminary data.</text>
</comment>
<evidence type="ECO:0000256" key="2">
    <source>
        <dbReference type="ARBA" id="ARBA00022771"/>
    </source>
</evidence>
<keyword evidence="1" id="KW-0479">Metal-binding</keyword>
<dbReference type="SUPFAM" id="SSF57850">
    <property type="entry name" value="RING/U-box"/>
    <property type="match status" value="1"/>
</dbReference>
<dbReference type="GO" id="GO:0033768">
    <property type="term" value="C:SUMO-targeted ubiquitin ligase complex"/>
    <property type="evidence" value="ECO:0007669"/>
    <property type="project" value="TreeGrafter"/>
</dbReference>
<gene>
    <name evidence="7" type="ORF">AaE_011113</name>
</gene>
<dbReference type="PROSITE" id="PS50089">
    <property type="entry name" value="ZF_RING_2"/>
    <property type="match status" value="1"/>
</dbReference>
<protein>
    <recommendedName>
        <fullName evidence="6">RING-type domain-containing protein</fullName>
    </recommendedName>
</protein>
<evidence type="ECO:0000256" key="3">
    <source>
        <dbReference type="ARBA" id="ARBA00022833"/>
    </source>
</evidence>
<keyword evidence="2 4" id="KW-0863">Zinc-finger</keyword>
<evidence type="ECO:0000256" key="5">
    <source>
        <dbReference type="SAM" id="MobiDB-lite"/>
    </source>
</evidence>
<keyword evidence="3" id="KW-0862">Zinc</keyword>
<dbReference type="PANTHER" id="PTHR47094:SF1">
    <property type="entry name" value="RING-TYPE E3 UBIQUITIN TRANSFERASE"/>
    <property type="match status" value="1"/>
</dbReference>
<dbReference type="GO" id="GO:0006511">
    <property type="term" value="P:ubiquitin-dependent protein catabolic process"/>
    <property type="evidence" value="ECO:0007669"/>
    <property type="project" value="TreeGrafter"/>
</dbReference>
<dbReference type="Pfam" id="PF13923">
    <property type="entry name" value="zf-C3HC4_2"/>
    <property type="match status" value="1"/>
</dbReference>
<name>A0A6A4ZSD6_APHAT</name>
<proteinExistence type="predicted"/>
<dbReference type="Proteomes" id="UP000469452">
    <property type="component" value="Unassembled WGS sequence"/>
</dbReference>
<evidence type="ECO:0000259" key="6">
    <source>
        <dbReference type="PROSITE" id="PS50089"/>
    </source>
</evidence>
<evidence type="ECO:0000256" key="1">
    <source>
        <dbReference type="ARBA" id="ARBA00022723"/>
    </source>
</evidence>